<dbReference type="GO" id="GO:0016757">
    <property type="term" value="F:glycosyltransferase activity"/>
    <property type="evidence" value="ECO:0007669"/>
    <property type="project" value="UniProtKB-KW"/>
</dbReference>
<comment type="caution">
    <text evidence="3">The sequence shown here is derived from an EMBL/GenBank/DDBJ whole genome shotgun (WGS) entry which is preliminary data.</text>
</comment>
<keyword evidence="2 3" id="KW-0808">Transferase</keyword>
<dbReference type="Pfam" id="PF13692">
    <property type="entry name" value="Glyco_trans_1_4"/>
    <property type="match status" value="1"/>
</dbReference>
<keyword evidence="4" id="KW-1185">Reference proteome</keyword>
<dbReference type="RefSeq" id="WP_267665409.1">
    <property type="nucleotide sequence ID" value="NZ_JAODIX010000067.1"/>
</dbReference>
<dbReference type="AlphaFoldDB" id="A0ABD5YJ05"/>
<name>A0ABD5YJ05_9EURY</name>
<gene>
    <name evidence="3" type="ORF">ACFQMK_13910</name>
</gene>
<dbReference type="Gene3D" id="3.40.50.2000">
    <property type="entry name" value="Glycogen Phosphorylase B"/>
    <property type="match status" value="1"/>
</dbReference>
<protein>
    <submittedName>
        <fullName evidence="3">Glycosyltransferase</fullName>
        <ecNumber evidence="3">2.4.-.-</ecNumber>
    </submittedName>
</protein>
<sequence length="307" mass="33526">MTGDVVYARKPRATSFGLGLVHRRRTGTPLLLDIEDWEVGLFLTYRSRLRAATTGIPKLIDLNSYYPTLLSESLTGRADGVTVSNRFLQQKFGGELLPHVRDTDVFDPTRFDSAELRRETGLPEDDVLIMFTGTPRPHKGVLELVKAVRSLDREDVTVVVVGADDSEYVQDIERIGGDAVVTVPPQPFDEVPRWVAMADIVAAPQRQTAGLHGQIPAKVFDAMALGKPVVATAISDLPDMLDGCGVLVDEPTPEALAEALRSLVDDPGKRAAYGRVARSRAVEKYSVEAQVPMLDALLESAVETRSH</sequence>
<evidence type="ECO:0000256" key="2">
    <source>
        <dbReference type="ARBA" id="ARBA00022679"/>
    </source>
</evidence>
<dbReference type="SUPFAM" id="SSF53756">
    <property type="entry name" value="UDP-Glycosyltransferase/glycogen phosphorylase"/>
    <property type="match status" value="1"/>
</dbReference>
<evidence type="ECO:0000313" key="4">
    <source>
        <dbReference type="Proteomes" id="UP001596390"/>
    </source>
</evidence>
<dbReference type="EMBL" id="JBHSZZ010000067">
    <property type="protein sequence ID" value="MFC7187954.1"/>
    <property type="molecule type" value="Genomic_DNA"/>
</dbReference>
<keyword evidence="1 3" id="KW-0328">Glycosyltransferase</keyword>
<evidence type="ECO:0000256" key="1">
    <source>
        <dbReference type="ARBA" id="ARBA00022676"/>
    </source>
</evidence>
<proteinExistence type="predicted"/>
<accession>A0ABD5YJ05</accession>
<reference evidence="3 4" key="1">
    <citation type="journal article" date="2019" name="Int. J. Syst. Evol. Microbiol.">
        <title>The Global Catalogue of Microorganisms (GCM) 10K type strain sequencing project: providing services to taxonomists for standard genome sequencing and annotation.</title>
        <authorList>
            <consortium name="The Broad Institute Genomics Platform"/>
            <consortium name="The Broad Institute Genome Sequencing Center for Infectious Disease"/>
            <person name="Wu L."/>
            <person name="Ma J."/>
        </authorList>
    </citation>
    <scope>NUCLEOTIDE SEQUENCE [LARGE SCALE GENOMIC DNA]</scope>
    <source>
        <strain evidence="3 4">Q85</strain>
    </source>
</reference>
<dbReference type="PANTHER" id="PTHR12526:SF640">
    <property type="entry name" value="COLANIC ACID BIOSYNTHESIS GLYCOSYLTRANSFERASE WCAL-RELATED"/>
    <property type="match status" value="1"/>
</dbReference>
<dbReference type="Proteomes" id="UP001596390">
    <property type="component" value="Unassembled WGS sequence"/>
</dbReference>
<dbReference type="EC" id="2.4.-.-" evidence="3"/>
<organism evidence="3 4">
    <name type="scientific">Halorubrum yunnanense</name>
    <dbReference type="NCBI Taxonomy" id="1526162"/>
    <lineage>
        <taxon>Archaea</taxon>
        <taxon>Methanobacteriati</taxon>
        <taxon>Methanobacteriota</taxon>
        <taxon>Stenosarchaea group</taxon>
        <taxon>Halobacteria</taxon>
        <taxon>Halobacteriales</taxon>
        <taxon>Haloferacaceae</taxon>
        <taxon>Halorubrum</taxon>
    </lineage>
</organism>
<evidence type="ECO:0000313" key="3">
    <source>
        <dbReference type="EMBL" id="MFC7187954.1"/>
    </source>
</evidence>
<dbReference type="PANTHER" id="PTHR12526">
    <property type="entry name" value="GLYCOSYLTRANSFERASE"/>
    <property type="match status" value="1"/>
</dbReference>